<evidence type="ECO:0000256" key="3">
    <source>
        <dbReference type="ARBA" id="ARBA00023125"/>
    </source>
</evidence>
<proteinExistence type="inferred from homology"/>
<dbReference type="AlphaFoldDB" id="A0A7K0C127"/>
<dbReference type="GO" id="GO:0003677">
    <property type="term" value="F:DNA binding"/>
    <property type="evidence" value="ECO:0007669"/>
    <property type="project" value="UniProtKB-KW"/>
</dbReference>
<keyword evidence="2" id="KW-0805">Transcription regulation</keyword>
<keyword evidence="7" id="KW-1185">Reference proteome</keyword>
<comment type="similarity">
    <text evidence="1">Belongs to the LysR transcriptional regulatory family.</text>
</comment>
<dbReference type="EMBL" id="WEGH01000003">
    <property type="protein sequence ID" value="MQY07147.1"/>
    <property type="molecule type" value="Genomic_DNA"/>
</dbReference>
<evidence type="ECO:0000313" key="6">
    <source>
        <dbReference type="EMBL" id="MQY07147.1"/>
    </source>
</evidence>
<evidence type="ECO:0000259" key="5">
    <source>
        <dbReference type="PROSITE" id="PS50931"/>
    </source>
</evidence>
<evidence type="ECO:0000256" key="4">
    <source>
        <dbReference type="ARBA" id="ARBA00023163"/>
    </source>
</evidence>
<gene>
    <name evidence="6" type="primary">gltC_10</name>
    <name evidence="6" type="ORF">ACRB68_52460</name>
</gene>
<dbReference type="PROSITE" id="PS50931">
    <property type="entry name" value="HTH_LYSR"/>
    <property type="match status" value="1"/>
</dbReference>
<dbReference type="PANTHER" id="PTHR30346">
    <property type="entry name" value="TRANSCRIPTIONAL DUAL REGULATOR HCAR-RELATED"/>
    <property type="match status" value="1"/>
</dbReference>
<protein>
    <submittedName>
        <fullName evidence="6">HTH-type transcriptional regulator GltC</fullName>
    </submittedName>
</protein>
<dbReference type="GO" id="GO:0003700">
    <property type="term" value="F:DNA-binding transcription factor activity"/>
    <property type="evidence" value="ECO:0007669"/>
    <property type="project" value="InterPro"/>
</dbReference>
<dbReference type="Proteomes" id="UP000487268">
    <property type="component" value="Unassembled WGS sequence"/>
</dbReference>
<evidence type="ECO:0000256" key="1">
    <source>
        <dbReference type="ARBA" id="ARBA00009437"/>
    </source>
</evidence>
<keyword evidence="3" id="KW-0238">DNA-binding</keyword>
<dbReference type="Pfam" id="PF00126">
    <property type="entry name" value="HTH_1"/>
    <property type="match status" value="1"/>
</dbReference>
<organism evidence="6 7">
    <name type="scientific">Actinomadura macrotermitis</name>
    <dbReference type="NCBI Taxonomy" id="2585200"/>
    <lineage>
        <taxon>Bacteria</taxon>
        <taxon>Bacillati</taxon>
        <taxon>Actinomycetota</taxon>
        <taxon>Actinomycetes</taxon>
        <taxon>Streptosporangiales</taxon>
        <taxon>Thermomonosporaceae</taxon>
        <taxon>Actinomadura</taxon>
    </lineage>
</organism>
<name>A0A7K0C127_9ACTN</name>
<dbReference type="Gene3D" id="3.40.190.10">
    <property type="entry name" value="Periplasmic binding protein-like II"/>
    <property type="match status" value="2"/>
</dbReference>
<dbReference type="InterPro" id="IPR036390">
    <property type="entry name" value="WH_DNA-bd_sf"/>
</dbReference>
<sequence>MLDLVRLRVLLELRRRGTAGAVADALGYSPSAVSQQLAQLQRDVGVPVVERAGRRLRLTEAGEVLAEHAESLLEAARRAEEHALAASGRVTGTVRVVGFQTAILHLLAPALPRLAGAYPDLVVDVLDDEYVRILQALVLQEVDLVLSGEYSHLGAPPRPELASEALFDEPMRILLPAAHPLAAGPGRVRMADLAGATWATGHLGTNHANLLEHTCLELGGFRPRVRYRSNDLLVIFAMVQRGAAAFVPDLSLAEEQPGVAVRELEGGMRRRMVMWWRAGGEPRPAVCAVQEEIRRAAAELVANRPSLLRE</sequence>
<dbReference type="Pfam" id="PF03466">
    <property type="entry name" value="LysR_substrate"/>
    <property type="match status" value="1"/>
</dbReference>
<dbReference type="PANTHER" id="PTHR30346:SF29">
    <property type="entry name" value="LYSR SUBSTRATE-BINDING"/>
    <property type="match status" value="1"/>
</dbReference>
<dbReference type="SUPFAM" id="SSF46785">
    <property type="entry name" value="Winged helix' DNA-binding domain"/>
    <property type="match status" value="1"/>
</dbReference>
<accession>A0A7K0C127</accession>
<dbReference type="OrthoDB" id="3636008at2"/>
<keyword evidence="4" id="KW-0804">Transcription</keyword>
<reference evidence="6 7" key="1">
    <citation type="submission" date="2019-10" db="EMBL/GenBank/DDBJ databases">
        <title>Actinomadura rubteroloni sp. nov. and Actinomadura macrotermitis sp. nov., isolated from the gut of fungus growing-termite Macrotermes natalensis.</title>
        <authorList>
            <person name="Benndorf R."/>
            <person name="Martin K."/>
            <person name="Kuefner M."/>
            <person name="De Beer W."/>
            <person name="Kaster A.-K."/>
            <person name="Vollmers J."/>
            <person name="Poulsen M."/>
            <person name="Beemelmanns C."/>
        </authorList>
    </citation>
    <scope>NUCLEOTIDE SEQUENCE [LARGE SCALE GENOMIC DNA]</scope>
    <source>
        <strain evidence="6 7">RB68</strain>
    </source>
</reference>
<dbReference type="SUPFAM" id="SSF53850">
    <property type="entry name" value="Periplasmic binding protein-like II"/>
    <property type="match status" value="1"/>
</dbReference>
<evidence type="ECO:0000256" key="2">
    <source>
        <dbReference type="ARBA" id="ARBA00023015"/>
    </source>
</evidence>
<evidence type="ECO:0000313" key="7">
    <source>
        <dbReference type="Proteomes" id="UP000487268"/>
    </source>
</evidence>
<dbReference type="Gene3D" id="1.10.10.10">
    <property type="entry name" value="Winged helix-like DNA-binding domain superfamily/Winged helix DNA-binding domain"/>
    <property type="match status" value="1"/>
</dbReference>
<comment type="caution">
    <text evidence="6">The sequence shown here is derived from an EMBL/GenBank/DDBJ whole genome shotgun (WGS) entry which is preliminary data.</text>
</comment>
<dbReference type="InterPro" id="IPR036388">
    <property type="entry name" value="WH-like_DNA-bd_sf"/>
</dbReference>
<feature type="domain" description="HTH lysR-type" evidence="5">
    <location>
        <begin position="2"/>
        <end position="59"/>
    </location>
</feature>
<dbReference type="GO" id="GO:0032993">
    <property type="term" value="C:protein-DNA complex"/>
    <property type="evidence" value="ECO:0007669"/>
    <property type="project" value="TreeGrafter"/>
</dbReference>
<dbReference type="InterPro" id="IPR005119">
    <property type="entry name" value="LysR_subst-bd"/>
</dbReference>
<dbReference type="InterPro" id="IPR000847">
    <property type="entry name" value="LysR_HTH_N"/>
</dbReference>